<proteinExistence type="inferred from homology"/>
<dbReference type="AlphaFoldDB" id="A0A7W4KBX3"/>
<evidence type="ECO:0000256" key="6">
    <source>
        <dbReference type="ARBA" id="ARBA00022840"/>
    </source>
</evidence>
<keyword evidence="5" id="KW-0547">Nucleotide-binding</keyword>
<dbReference type="PANTHER" id="PTHR43166:SF9">
    <property type="entry name" value="GLUTAMATE_ASPARTATE IMPORT ATP-BINDING PROTEIN GLTL"/>
    <property type="match status" value="1"/>
</dbReference>
<dbReference type="Gene3D" id="3.40.50.300">
    <property type="entry name" value="P-loop containing nucleotide triphosphate hydrolases"/>
    <property type="match status" value="1"/>
</dbReference>
<comment type="caution">
    <text evidence="10">The sequence shown here is derived from an EMBL/GenBank/DDBJ whole genome shotgun (WGS) entry which is preliminary data.</text>
</comment>
<dbReference type="GO" id="GO:0005524">
    <property type="term" value="F:ATP binding"/>
    <property type="evidence" value="ECO:0007669"/>
    <property type="project" value="UniProtKB-KW"/>
</dbReference>
<dbReference type="GO" id="GO:0005886">
    <property type="term" value="C:plasma membrane"/>
    <property type="evidence" value="ECO:0007669"/>
    <property type="project" value="UniProtKB-SubCell"/>
</dbReference>
<evidence type="ECO:0000256" key="8">
    <source>
        <dbReference type="ARBA" id="ARBA00023136"/>
    </source>
</evidence>
<evidence type="ECO:0000256" key="7">
    <source>
        <dbReference type="ARBA" id="ARBA00022970"/>
    </source>
</evidence>
<comment type="subcellular location">
    <subcellularLocation>
        <location evidence="1">Cell membrane</location>
        <topology evidence="1">Peripheral membrane protein</topology>
    </subcellularLocation>
</comment>
<keyword evidence="7" id="KW-0029">Amino-acid transport</keyword>
<dbReference type="InterPro" id="IPR027417">
    <property type="entry name" value="P-loop_NTPase"/>
</dbReference>
<dbReference type="InterPro" id="IPR050086">
    <property type="entry name" value="MetN_ABC_transporter-like"/>
</dbReference>
<keyword evidence="4" id="KW-1003">Cell membrane</keyword>
<dbReference type="InterPro" id="IPR017871">
    <property type="entry name" value="ABC_transporter-like_CS"/>
</dbReference>
<organism evidence="10 11">
    <name type="scientific">Gluconacetobacter takamatsuzukensis</name>
    <dbReference type="NCBI Taxonomy" id="1286190"/>
    <lineage>
        <taxon>Bacteria</taxon>
        <taxon>Pseudomonadati</taxon>
        <taxon>Pseudomonadota</taxon>
        <taxon>Alphaproteobacteria</taxon>
        <taxon>Acetobacterales</taxon>
        <taxon>Acetobacteraceae</taxon>
        <taxon>Gluconacetobacter</taxon>
    </lineage>
</organism>
<evidence type="ECO:0000313" key="10">
    <source>
        <dbReference type="EMBL" id="MBB2204035.1"/>
    </source>
</evidence>
<sequence length="275" mass="30103">MPERSLLPLDESGAGPGKPGPAFFAESVLRADQVRKVFDGHAVLRGISLDMARGELVSIIGPSGCGKSTFLRCLNFIEIPDSGTVDIAGVTITRTGGRWTRREEDAAHRLRAHVGMVFQSFNLFPHRTVLDNVMLAPVQVKRMPAEAARAEALALLDKVGLAAMAARYPDTLSGGQQQRAAIARALAMRPDVMLYDEPTSALDPELAEEVLSVMRTLDHEGMTQLVVTHDMRFARAASDRVVFMDGGEIVEVDDPDRLFVDPQDPRTRKFLRSVL</sequence>
<protein>
    <submittedName>
        <fullName evidence="10">Amino acid ABC transporter ATP-binding protein</fullName>
    </submittedName>
</protein>
<evidence type="ECO:0000256" key="5">
    <source>
        <dbReference type="ARBA" id="ARBA00022741"/>
    </source>
</evidence>
<gene>
    <name evidence="10" type="ORF">HLH27_03255</name>
</gene>
<keyword evidence="3" id="KW-0813">Transport</keyword>
<dbReference type="SUPFAM" id="SSF52540">
    <property type="entry name" value="P-loop containing nucleoside triphosphate hydrolases"/>
    <property type="match status" value="1"/>
</dbReference>
<dbReference type="Proteomes" id="UP000540556">
    <property type="component" value="Unassembled WGS sequence"/>
</dbReference>
<evidence type="ECO:0000313" key="11">
    <source>
        <dbReference type="Proteomes" id="UP000540556"/>
    </source>
</evidence>
<dbReference type="InterPro" id="IPR003439">
    <property type="entry name" value="ABC_transporter-like_ATP-bd"/>
</dbReference>
<evidence type="ECO:0000256" key="1">
    <source>
        <dbReference type="ARBA" id="ARBA00004202"/>
    </source>
</evidence>
<dbReference type="GO" id="GO:0016887">
    <property type="term" value="F:ATP hydrolysis activity"/>
    <property type="evidence" value="ECO:0007669"/>
    <property type="project" value="InterPro"/>
</dbReference>
<evidence type="ECO:0000256" key="3">
    <source>
        <dbReference type="ARBA" id="ARBA00022448"/>
    </source>
</evidence>
<keyword evidence="6 10" id="KW-0067">ATP-binding</keyword>
<dbReference type="GO" id="GO:0015424">
    <property type="term" value="F:ABC-type amino acid transporter activity"/>
    <property type="evidence" value="ECO:0007669"/>
    <property type="project" value="InterPro"/>
</dbReference>
<dbReference type="Pfam" id="PF00005">
    <property type="entry name" value="ABC_tran"/>
    <property type="match status" value="1"/>
</dbReference>
<evidence type="ECO:0000256" key="4">
    <source>
        <dbReference type="ARBA" id="ARBA00022475"/>
    </source>
</evidence>
<dbReference type="InterPro" id="IPR003593">
    <property type="entry name" value="AAA+_ATPase"/>
</dbReference>
<dbReference type="PIRSF" id="PIRSF039085">
    <property type="entry name" value="ABC_ATPase_HisP"/>
    <property type="match status" value="1"/>
</dbReference>
<comment type="similarity">
    <text evidence="2">Belongs to the ABC transporter superfamily.</text>
</comment>
<dbReference type="SMART" id="SM00382">
    <property type="entry name" value="AAA"/>
    <property type="match status" value="1"/>
</dbReference>
<evidence type="ECO:0000259" key="9">
    <source>
        <dbReference type="PROSITE" id="PS50893"/>
    </source>
</evidence>
<dbReference type="PROSITE" id="PS50893">
    <property type="entry name" value="ABC_TRANSPORTER_2"/>
    <property type="match status" value="1"/>
</dbReference>
<keyword evidence="11" id="KW-1185">Reference proteome</keyword>
<keyword evidence="8" id="KW-0472">Membrane</keyword>
<evidence type="ECO:0000256" key="2">
    <source>
        <dbReference type="ARBA" id="ARBA00005417"/>
    </source>
</evidence>
<name>A0A7W4KBX3_9PROT</name>
<dbReference type="InterPro" id="IPR030679">
    <property type="entry name" value="ABC_ATPase_HisP-typ"/>
</dbReference>
<feature type="domain" description="ABC transporter" evidence="9">
    <location>
        <begin position="29"/>
        <end position="271"/>
    </location>
</feature>
<accession>A0A7W4KBX3</accession>
<dbReference type="PROSITE" id="PS00211">
    <property type="entry name" value="ABC_TRANSPORTER_1"/>
    <property type="match status" value="1"/>
</dbReference>
<reference evidence="10 11" key="1">
    <citation type="submission" date="2020-04" db="EMBL/GenBank/DDBJ databases">
        <title>Description of novel Gluconacetobacter.</title>
        <authorList>
            <person name="Sombolestani A."/>
        </authorList>
    </citation>
    <scope>NUCLEOTIDE SEQUENCE [LARGE SCALE GENOMIC DNA]</scope>
    <source>
        <strain evidence="10 11">LMG 27800</strain>
    </source>
</reference>
<dbReference type="EMBL" id="JABEQK010000002">
    <property type="protein sequence ID" value="MBB2204035.1"/>
    <property type="molecule type" value="Genomic_DNA"/>
</dbReference>
<dbReference type="PANTHER" id="PTHR43166">
    <property type="entry name" value="AMINO ACID IMPORT ATP-BINDING PROTEIN"/>
    <property type="match status" value="1"/>
</dbReference>